<dbReference type="SUPFAM" id="SSF53218">
    <property type="entry name" value="Molybdenum cofactor biosynthesis proteins"/>
    <property type="match status" value="1"/>
</dbReference>
<dbReference type="InterPro" id="IPR005110">
    <property type="entry name" value="MoeA_linker/N"/>
</dbReference>
<dbReference type="Gene3D" id="2.170.190.11">
    <property type="entry name" value="Molybdopterin biosynthesis moea protein, domain 3"/>
    <property type="match status" value="1"/>
</dbReference>
<dbReference type="RefSeq" id="WP_315725130.1">
    <property type="nucleotide sequence ID" value="NZ_JAVUPU010000003.1"/>
</dbReference>
<evidence type="ECO:0000313" key="8">
    <source>
        <dbReference type="EMBL" id="MDT9598785.1"/>
    </source>
</evidence>
<feature type="domain" description="MoaB/Mog" evidence="7">
    <location>
        <begin position="171"/>
        <end position="310"/>
    </location>
</feature>
<keyword evidence="6" id="KW-0500">Molybdenum</keyword>
<evidence type="ECO:0000256" key="5">
    <source>
        <dbReference type="ARBA" id="ARBA00047317"/>
    </source>
</evidence>
<dbReference type="CDD" id="cd00887">
    <property type="entry name" value="MoeA"/>
    <property type="match status" value="1"/>
</dbReference>
<dbReference type="EC" id="2.10.1.1" evidence="6"/>
<dbReference type="InterPro" id="IPR001453">
    <property type="entry name" value="MoaB/Mog_dom"/>
</dbReference>
<evidence type="ECO:0000313" key="9">
    <source>
        <dbReference type="Proteomes" id="UP001259572"/>
    </source>
</evidence>
<dbReference type="PANTHER" id="PTHR10192">
    <property type="entry name" value="MOLYBDOPTERIN BIOSYNTHESIS PROTEIN"/>
    <property type="match status" value="1"/>
</dbReference>
<comment type="function">
    <text evidence="1 6">Catalyzes the insertion of molybdate into adenylated molybdopterin with the concomitant release of AMP.</text>
</comment>
<sequence>MIGYDEAQAIVAGAARPLASEMVPLAAASGRFLAAAVVANVASPPADVSAMDGYATSGDDLPSFTLVGISYPGNGFAGRIGAGECVRIFTGAPVPEGAKRVIVQEIVRTDGSQIVLVSPPGSATHIRPRGSDFMAGEQLLPAGRQLDPRALVAAAGADLATAEIWSRPRIVILTTGDELVEAGTARATPGAIPESVSLGVSALAEQYGGHCVSRRRLRDEPQEIKEASERALAEADLVVMTGGASVGEKDYAKPVFQELGLELEFSKVAIKPGKPIWFGRARGKLVMGLPGNPTSAMITGRLFLAPLVRGLAGGDPAHASRWRHAPLVQDMPPCGDRETFVRGRWRGDGVEAVPNQDSSAQRALAEAEILIRRRPGAPAVAAGQLVEIIDL</sequence>
<dbReference type="InterPro" id="IPR005111">
    <property type="entry name" value="MoeA_C_domain_IV"/>
</dbReference>
<dbReference type="InterPro" id="IPR036135">
    <property type="entry name" value="MoeA_linker/N_sf"/>
</dbReference>
<gene>
    <name evidence="8" type="ORF">RQX22_07485</name>
</gene>
<accession>A0ABU3Q5V8</accession>
<dbReference type="SUPFAM" id="SSF63882">
    <property type="entry name" value="MoeA N-terminal region -like"/>
    <property type="match status" value="1"/>
</dbReference>
<dbReference type="Proteomes" id="UP001259572">
    <property type="component" value="Unassembled WGS sequence"/>
</dbReference>
<comment type="caution">
    <text evidence="8">The sequence shown here is derived from an EMBL/GenBank/DDBJ whole genome shotgun (WGS) entry which is preliminary data.</text>
</comment>
<evidence type="ECO:0000259" key="7">
    <source>
        <dbReference type="SMART" id="SM00852"/>
    </source>
</evidence>
<dbReference type="SMART" id="SM00852">
    <property type="entry name" value="MoCF_biosynth"/>
    <property type="match status" value="1"/>
</dbReference>
<protein>
    <recommendedName>
        <fullName evidence="6">Molybdopterin molybdenumtransferase</fullName>
        <ecNumber evidence="6">2.10.1.1</ecNumber>
    </recommendedName>
</protein>
<evidence type="ECO:0000256" key="1">
    <source>
        <dbReference type="ARBA" id="ARBA00002901"/>
    </source>
</evidence>
<evidence type="ECO:0000256" key="6">
    <source>
        <dbReference type="RuleBase" id="RU365090"/>
    </source>
</evidence>
<dbReference type="PANTHER" id="PTHR10192:SF5">
    <property type="entry name" value="GEPHYRIN"/>
    <property type="match status" value="1"/>
</dbReference>
<proteinExistence type="inferred from homology"/>
<comment type="cofactor">
    <cofactor evidence="6">
        <name>Mg(2+)</name>
        <dbReference type="ChEBI" id="CHEBI:18420"/>
    </cofactor>
</comment>
<dbReference type="Gene3D" id="3.40.980.10">
    <property type="entry name" value="MoaB/Mog-like domain"/>
    <property type="match status" value="1"/>
</dbReference>
<dbReference type="Gene3D" id="2.40.340.10">
    <property type="entry name" value="MoeA, C-terminal, domain IV"/>
    <property type="match status" value="1"/>
</dbReference>
<dbReference type="Pfam" id="PF00994">
    <property type="entry name" value="MoCF_biosynth"/>
    <property type="match status" value="1"/>
</dbReference>
<evidence type="ECO:0000256" key="4">
    <source>
        <dbReference type="ARBA" id="ARBA00023150"/>
    </source>
</evidence>
<keyword evidence="9" id="KW-1185">Reference proteome</keyword>
<evidence type="ECO:0000256" key="3">
    <source>
        <dbReference type="ARBA" id="ARBA00010763"/>
    </source>
</evidence>
<keyword evidence="6" id="KW-0479">Metal-binding</keyword>
<dbReference type="NCBIfam" id="TIGR00177">
    <property type="entry name" value="molyb_syn"/>
    <property type="match status" value="1"/>
</dbReference>
<dbReference type="SUPFAM" id="SSF63867">
    <property type="entry name" value="MoeA C-terminal domain-like"/>
    <property type="match status" value="1"/>
</dbReference>
<keyword evidence="6" id="KW-0808">Transferase</keyword>
<comment type="similarity">
    <text evidence="3 6">Belongs to the MoeA family.</text>
</comment>
<dbReference type="Gene3D" id="3.90.105.10">
    <property type="entry name" value="Molybdopterin biosynthesis moea protein, domain 2"/>
    <property type="match status" value="1"/>
</dbReference>
<keyword evidence="4 6" id="KW-0501">Molybdenum cofactor biosynthesis</keyword>
<comment type="pathway">
    <text evidence="2 6">Cofactor biosynthesis; molybdopterin biosynthesis.</text>
</comment>
<organism evidence="8 9">
    <name type="scientific">Sphingosinicella rhizophila</name>
    <dbReference type="NCBI Taxonomy" id="3050082"/>
    <lineage>
        <taxon>Bacteria</taxon>
        <taxon>Pseudomonadati</taxon>
        <taxon>Pseudomonadota</taxon>
        <taxon>Alphaproteobacteria</taxon>
        <taxon>Sphingomonadales</taxon>
        <taxon>Sphingosinicellaceae</taxon>
        <taxon>Sphingosinicella</taxon>
    </lineage>
</organism>
<evidence type="ECO:0000256" key="2">
    <source>
        <dbReference type="ARBA" id="ARBA00005046"/>
    </source>
</evidence>
<dbReference type="InterPro" id="IPR036688">
    <property type="entry name" value="MoeA_C_domain_IV_sf"/>
</dbReference>
<dbReference type="InterPro" id="IPR036425">
    <property type="entry name" value="MoaB/Mog-like_dom_sf"/>
</dbReference>
<keyword evidence="6" id="KW-0460">Magnesium</keyword>
<comment type="catalytic activity">
    <reaction evidence="5">
        <text>adenylyl-molybdopterin + molybdate = Mo-molybdopterin + AMP + H(+)</text>
        <dbReference type="Rhea" id="RHEA:35047"/>
        <dbReference type="ChEBI" id="CHEBI:15378"/>
        <dbReference type="ChEBI" id="CHEBI:36264"/>
        <dbReference type="ChEBI" id="CHEBI:62727"/>
        <dbReference type="ChEBI" id="CHEBI:71302"/>
        <dbReference type="ChEBI" id="CHEBI:456215"/>
        <dbReference type="EC" id="2.10.1.1"/>
    </reaction>
</comment>
<reference evidence="8 9" key="1">
    <citation type="submission" date="2023-05" db="EMBL/GenBank/DDBJ databases">
        <authorList>
            <person name="Guo Y."/>
        </authorList>
    </citation>
    <scope>NUCLEOTIDE SEQUENCE [LARGE SCALE GENOMIC DNA]</scope>
    <source>
        <strain evidence="8 9">GR2756</strain>
    </source>
</reference>
<dbReference type="Pfam" id="PF03453">
    <property type="entry name" value="MoeA_N"/>
    <property type="match status" value="1"/>
</dbReference>
<name>A0ABU3Q5V8_9SPHN</name>
<dbReference type="EMBL" id="JAVUPU010000003">
    <property type="protein sequence ID" value="MDT9598785.1"/>
    <property type="molecule type" value="Genomic_DNA"/>
</dbReference>
<dbReference type="Pfam" id="PF03454">
    <property type="entry name" value="MoeA_C"/>
    <property type="match status" value="1"/>
</dbReference>
<dbReference type="InterPro" id="IPR038987">
    <property type="entry name" value="MoeA-like"/>
</dbReference>